<dbReference type="RefSeq" id="WP_389357484.1">
    <property type="nucleotide sequence ID" value="NZ_JBIACK010000001.1"/>
</dbReference>
<organism evidence="1 2">
    <name type="scientific">Cytobacillus spartinae</name>
    <dbReference type="NCBI Taxonomy" id="3299023"/>
    <lineage>
        <taxon>Bacteria</taxon>
        <taxon>Bacillati</taxon>
        <taxon>Bacillota</taxon>
        <taxon>Bacilli</taxon>
        <taxon>Bacillales</taxon>
        <taxon>Bacillaceae</taxon>
        <taxon>Cytobacillus</taxon>
    </lineage>
</organism>
<keyword evidence="2" id="KW-1185">Reference proteome</keyword>
<dbReference type="InterPro" id="IPR038765">
    <property type="entry name" value="Papain-like_cys_pep_sf"/>
</dbReference>
<dbReference type="SUPFAM" id="SSF54001">
    <property type="entry name" value="Cysteine proteinases"/>
    <property type="match status" value="1"/>
</dbReference>
<dbReference type="EMBL" id="JBIACK010000001">
    <property type="protein sequence ID" value="MFE8699354.1"/>
    <property type="molecule type" value="Genomic_DNA"/>
</dbReference>
<protein>
    <submittedName>
        <fullName evidence="1">Uncharacterized protein</fullName>
    </submittedName>
</protein>
<dbReference type="Proteomes" id="UP001601059">
    <property type="component" value="Unassembled WGS sequence"/>
</dbReference>
<dbReference type="Gene3D" id="3.90.1720.10">
    <property type="entry name" value="endopeptidase domain like (from Nostoc punctiforme)"/>
    <property type="match status" value="1"/>
</dbReference>
<sequence length="199" mass="23091">MRKIYILLTDTGTLFTKAIKCFTRCPLNHASIAFDETLEDLYSFGRKNERNPFIGGFVRENIHSNLFRNAKCAIYSCSVSDLEYSHIMREIRTIEQNQQNYKYNLIGLFGVMVNKEINRKHAFFCTLFVASILIRSGVNIIEKPACLVKPNDIIQAKQLKLEFEGVLDTYPKVKIRMEKPHTRVGETVRTAFRKVRAYI</sequence>
<evidence type="ECO:0000313" key="1">
    <source>
        <dbReference type="EMBL" id="MFE8699354.1"/>
    </source>
</evidence>
<gene>
    <name evidence="1" type="ORF">ACFYKX_01825</name>
</gene>
<proteinExistence type="predicted"/>
<reference evidence="1 2" key="1">
    <citation type="submission" date="2024-08" db="EMBL/GenBank/DDBJ databases">
        <title>Two novel Cytobacillus novel species.</title>
        <authorList>
            <person name="Liu G."/>
        </authorList>
    </citation>
    <scope>NUCLEOTIDE SEQUENCE [LARGE SCALE GENOMIC DNA]</scope>
    <source>
        <strain evidence="1 2">FJAT-54145</strain>
    </source>
</reference>
<comment type="caution">
    <text evidence="1">The sequence shown here is derived from an EMBL/GenBank/DDBJ whole genome shotgun (WGS) entry which is preliminary data.</text>
</comment>
<accession>A0ABW6K6K8</accession>
<name>A0ABW6K6K8_9BACI</name>
<evidence type="ECO:0000313" key="2">
    <source>
        <dbReference type="Proteomes" id="UP001601059"/>
    </source>
</evidence>